<name>A0A5J4VCD1_9EUKA</name>
<gene>
    <name evidence="1" type="ORF">EZS28_024371</name>
</gene>
<dbReference type="AlphaFoldDB" id="A0A5J4VCD1"/>
<proteinExistence type="predicted"/>
<accession>A0A5J4VCD1</accession>
<evidence type="ECO:0000313" key="2">
    <source>
        <dbReference type="Proteomes" id="UP000324800"/>
    </source>
</evidence>
<sequence>MKNKANWDSFVLTGCNTDPAKRDAVWKVDSTSSQFRIQKYEDQAYDFKGLIIDFDCSTLKFNNQFIAPIMAKSAIFHAGDYVVGLSQGSLVLHSSGIVYISAYHNWVSKGGMTSIPVIMGYVDADFILKFSGLITMLHLTPQTAQVNASYGYDITWRQSMIKSKLWNRTGKIHVGN</sequence>
<dbReference type="Proteomes" id="UP000324800">
    <property type="component" value="Unassembled WGS sequence"/>
</dbReference>
<reference evidence="1 2" key="1">
    <citation type="submission" date="2019-03" db="EMBL/GenBank/DDBJ databases">
        <title>Single cell metagenomics reveals metabolic interactions within the superorganism composed of flagellate Streblomastix strix and complex community of Bacteroidetes bacteria on its surface.</title>
        <authorList>
            <person name="Treitli S.C."/>
            <person name="Kolisko M."/>
            <person name="Husnik F."/>
            <person name="Keeling P."/>
            <person name="Hampl V."/>
        </authorList>
    </citation>
    <scope>NUCLEOTIDE SEQUENCE [LARGE SCALE GENOMIC DNA]</scope>
    <source>
        <strain evidence="1">ST1C</strain>
    </source>
</reference>
<comment type="caution">
    <text evidence="1">The sequence shown here is derived from an EMBL/GenBank/DDBJ whole genome shotgun (WGS) entry which is preliminary data.</text>
</comment>
<evidence type="ECO:0000313" key="1">
    <source>
        <dbReference type="EMBL" id="KAA6380102.1"/>
    </source>
</evidence>
<protein>
    <submittedName>
        <fullName evidence="1">Uncharacterized protein</fullName>
    </submittedName>
</protein>
<organism evidence="1 2">
    <name type="scientific">Streblomastix strix</name>
    <dbReference type="NCBI Taxonomy" id="222440"/>
    <lineage>
        <taxon>Eukaryota</taxon>
        <taxon>Metamonada</taxon>
        <taxon>Preaxostyla</taxon>
        <taxon>Oxymonadida</taxon>
        <taxon>Streblomastigidae</taxon>
        <taxon>Streblomastix</taxon>
    </lineage>
</organism>
<dbReference type="EMBL" id="SNRW01008096">
    <property type="protein sequence ID" value="KAA6380102.1"/>
    <property type="molecule type" value="Genomic_DNA"/>
</dbReference>